<comment type="caution">
    <text evidence="3">The sequence shown here is derived from an EMBL/GenBank/DDBJ whole genome shotgun (WGS) entry which is preliminary data.</text>
</comment>
<sequence length="112" mass="12628">MRKHELVRKPPESASKSEPGPATIFFSEKFNELLRCTNARDIETGHIRKARCTSLAATLKHLCQGKMPSGLSQANLYRFTEAKATPNIETVYELAKVLNVSPREFLPDRILD</sequence>
<dbReference type="Pfam" id="PF01381">
    <property type="entry name" value="HTH_3"/>
    <property type="match status" value="1"/>
</dbReference>
<feature type="region of interest" description="Disordered" evidence="1">
    <location>
        <begin position="1"/>
        <end position="21"/>
    </location>
</feature>
<reference evidence="3" key="1">
    <citation type="submission" date="2014-03" db="EMBL/GenBank/DDBJ databases">
        <title>Draft Genome Sequence of Mycobacterium cosmeticum DSM 44829.</title>
        <authorList>
            <person name="Croce O."/>
            <person name="Robert C."/>
            <person name="Raoult D."/>
            <person name="Drancourt M."/>
        </authorList>
    </citation>
    <scope>NUCLEOTIDE SEQUENCE [LARGE SCALE GENOMIC DNA]</scope>
    <source>
        <strain evidence="3">DSM 44829</strain>
    </source>
</reference>
<gene>
    <name evidence="3" type="ORF">BN977_02882</name>
</gene>
<evidence type="ECO:0000256" key="1">
    <source>
        <dbReference type="SAM" id="MobiDB-lite"/>
    </source>
</evidence>
<reference evidence="3" key="2">
    <citation type="submission" date="2014-03" db="EMBL/GenBank/DDBJ databases">
        <authorList>
            <person name="Urmite Genomes"/>
        </authorList>
    </citation>
    <scope>NUCLEOTIDE SEQUENCE</scope>
    <source>
        <strain evidence="3">DSM 44829</strain>
    </source>
</reference>
<protein>
    <recommendedName>
        <fullName evidence="2">HTH cro/C1-type domain-containing protein</fullName>
    </recommendedName>
</protein>
<evidence type="ECO:0000313" key="4">
    <source>
        <dbReference type="Proteomes" id="UP000028870"/>
    </source>
</evidence>
<dbReference type="InterPro" id="IPR010982">
    <property type="entry name" value="Lambda_DNA-bd_dom_sf"/>
</dbReference>
<dbReference type="Proteomes" id="UP000028870">
    <property type="component" value="Unassembled WGS sequence"/>
</dbReference>
<dbReference type="GO" id="GO:0003677">
    <property type="term" value="F:DNA binding"/>
    <property type="evidence" value="ECO:0007669"/>
    <property type="project" value="InterPro"/>
</dbReference>
<dbReference type="AlphaFoldDB" id="W9ARH7"/>
<proteinExistence type="predicted"/>
<evidence type="ECO:0000313" key="3">
    <source>
        <dbReference type="EMBL" id="CDO08063.1"/>
    </source>
</evidence>
<feature type="domain" description="HTH cro/C1-type" evidence="2">
    <location>
        <begin position="69"/>
        <end position="105"/>
    </location>
</feature>
<evidence type="ECO:0000259" key="2">
    <source>
        <dbReference type="PROSITE" id="PS50943"/>
    </source>
</evidence>
<dbReference type="InterPro" id="IPR001387">
    <property type="entry name" value="Cro/C1-type_HTH"/>
</dbReference>
<dbReference type="EMBL" id="CCBB010000001">
    <property type="protein sequence ID" value="CDO08063.1"/>
    <property type="molecule type" value="Genomic_DNA"/>
</dbReference>
<dbReference type="SUPFAM" id="SSF47413">
    <property type="entry name" value="lambda repressor-like DNA-binding domains"/>
    <property type="match status" value="1"/>
</dbReference>
<dbReference type="CDD" id="cd00093">
    <property type="entry name" value="HTH_XRE"/>
    <property type="match status" value="1"/>
</dbReference>
<dbReference type="PROSITE" id="PS50943">
    <property type="entry name" value="HTH_CROC1"/>
    <property type="match status" value="1"/>
</dbReference>
<keyword evidence="4" id="KW-1185">Reference proteome</keyword>
<dbReference type="Gene3D" id="1.10.260.40">
    <property type="entry name" value="lambda repressor-like DNA-binding domains"/>
    <property type="match status" value="1"/>
</dbReference>
<name>W9ARH7_MYCCO</name>
<organism evidence="3 4">
    <name type="scientific">Mycolicibacterium cosmeticum</name>
    <dbReference type="NCBI Taxonomy" id="258533"/>
    <lineage>
        <taxon>Bacteria</taxon>
        <taxon>Bacillati</taxon>
        <taxon>Actinomycetota</taxon>
        <taxon>Actinomycetes</taxon>
        <taxon>Mycobacteriales</taxon>
        <taxon>Mycobacteriaceae</taxon>
        <taxon>Mycolicibacterium</taxon>
    </lineage>
</organism>
<accession>W9ARH7</accession>